<sequence length="213" mass="24574">MDMDIDKSNIKKSNKDLLLLEKSSQTDKSPFLIDNDNKNNNNNSSSTTNRVKPTFSRLPESSLLSRVKDFLPKLKEANIDLQKRMDNNEDVSIEKVKKGEEHIQMNLALGVLEQKEGVTEENIVLNNTNKKKSIVELDKEEQEKETRKDKKTNNDNNEQQQQANNILEFLNTPSNVMDKFGLILENEDDDQDSDDDGFNNDDNERLEPIEIKY</sequence>
<comment type="caution">
    <text evidence="2">The sequence shown here is derived from an EMBL/GenBank/DDBJ whole genome shotgun (WGS) entry which is preliminary data.</text>
</comment>
<feature type="region of interest" description="Disordered" evidence="1">
    <location>
        <begin position="138"/>
        <end position="163"/>
    </location>
</feature>
<dbReference type="PANTHER" id="PTHR38489">
    <property type="entry name" value="HISTONE CHAPERONE DOMAIN-CONTAINING PROTEIN"/>
    <property type="match status" value="1"/>
</dbReference>
<dbReference type="EMBL" id="AJWJ01000166">
    <property type="protein sequence ID" value="KAF2074080.1"/>
    <property type="molecule type" value="Genomic_DNA"/>
</dbReference>
<feature type="compositionally biased region" description="Basic and acidic residues" evidence="1">
    <location>
        <begin position="138"/>
        <end position="153"/>
    </location>
</feature>
<accession>A0A8J4PV08</accession>
<dbReference type="Proteomes" id="UP000695562">
    <property type="component" value="Unassembled WGS sequence"/>
</dbReference>
<name>A0A8J4PV08_9MYCE</name>
<evidence type="ECO:0000313" key="3">
    <source>
        <dbReference type="Proteomes" id="UP000695562"/>
    </source>
</evidence>
<feature type="compositionally biased region" description="Low complexity" evidence="1">
    <location>
        <begin position="154"/>
        <end position="163"/>
    </location>
</feature>
<dbReference type="Pfam" id="PF15370">
    <property type="entry name" value="NOPCHAP1"/>
    <property type="match status" value="1"/>
</dbReference>
<feature type="region of interest" description="Disordered" evidence="1">
    <location>
        <begin position="180"/>
        <end position="213"/>
    </location>
</feature>
<dbReference type="PANTHER" id="PTHR38489:SF1">
    <property type="entry name" value="HISTONE CHAPERONE DOMAIN-CONTAINING PROTEIN"/>
    <property type="match status" value="1"/>
</dbReference>
<evidence type="ECO:0000256" key="1">
    <source>
        <dbReference type="SAM" id="MobiDB-lite"/>
    </source>
</evidence>
<proteinExistence type="predicted"/>
<evidence type="ECO:0000313" key="2">
    <source>
        <dbReference type="EMBL" id="KAF2074080.1"/>
    </source>
</evidence>
<dbReference type="OrthoDB" id="1112980at2759"/>
<reference evidence="2" key="1">
    <citation type="submission" date="2020-01" db="EMBL/GenBank/DDBJ databases">
        <title>Development of genomics and gene disruption for Polysphondylium violaceum indicates a role for the polyketide synthase stlB in stalk morphogenesis.</title>
        <authorList>
            <person name="Narita B."/>
            <person name="Kawabe Y."/>
            <person name="Kin K."/>
            <person name="Saito T."/>
            <person name="Gibbs R."/>
            <person name="Kuspa A."/>
            <person name="Muzny D."/>
            <person name="Queller D."/>
            <person name="Richards S."/>
            <person name="Strassman J."/>
            <person name="Sucgang R."/>
            <person name="Worley K."/>
            <person name="Schaap P."/>
        </authorList>
    </citation>
    <scope>NUCLEOTIDE SEQUENCE</scope>
    <source>
        <strain evidence="2">QSvi11</strain>
    </source>
</reference>
<feature type="compositionally biased region" description="Low complexity" evidence="1">
    <location>
        <begin position="38"/>
        <end position="49"/>
    </location>
</feature>
<dbReference type="InterPro" id="IPR027921">
    <property type="entry name" value="NOPCHAP1"/>
</dbReference>
<organism evidence="2 3">
    <name type="scientific">Polysphondylium violaceum</name>
    <dbReference type="NCBI Taxonomy" id="133409"/>
    <lineage>
        <taxon>Eukaryota</taxon>
        <taxon>Amoebozoa</taxon>
        <taxon>Evosea</taxon>
        <taxon>Eumycetozoa</taxon>
        <taxon>Dictyostelia</taxon>
        <taxon>Dictyosteliales</taxon>
        <taxon>Dictyosteliaceae</taxon>
        <taxon>Polysphondylium</taxon>
    </lineage>
</organism>
<feature type="compositionally biased region" description="Basic and acidic residues" evidence="1">
    <location>
        <begin position="202"/>
        <end position="213"/>
    </location>
</feature>
<dbReference type="AlphaFoldDB" id="A0A8J4PV08"/>
<gene>
    <name evidence="2" type="ORF">CYY_004609</name>
</gene>
<protein>
    <submittedName>
        <fullName evidence="2">Uncharacterized protein</fullName>
    </submittedName>
</protein>
<feature type="compositionally biased region" description="Acidic residues" evidence="1">
    <location>
        <begin position="185"/>
        <end position="201"/>
    </location>
</feature>
<feature type="region of interest" description="Disordered" evidence="1">
    <location>
        <begin position="28"/>
        <end position="54"/>
    </location>
</feature>
<keyword evidence="3" id="KW-1185">Reference proteome</keyword>
<dbReference type="GO" id="GO:0000492">
    <property type="term" value="P:box C/D snoRNP assembly"/>
    <property type="evidence" value="ECO:0007669"/>
    <property type="project" value="InterPro"/>
</dbReference>